<feature type="non-terminal residue" evidence="1">
    <location>
        <position position="70"/>
    </location>
</feature>
<comment type="caution">
    <text evidence="1">The sequence shown here is derived from an EMBL/GenBank/DDBJ whole genome shotgun (WGS) entry which is preliminary data.</text>
</comment>
<evidence type="ECO:0000313" key="1">
    <source>
        <dbReference type="EMBL" id="GFD58981.1"/>
    </source>
</evidence>
<dbReference type="EMBL" id="BKCJ011859810">
    <property type="protein sequence ID" value="GFD58981.1"/>
    <property type="molecule type" value="Genomic_DNA"/>
</dbReference>
<sequence>MCSAAILTNERVVISDYKPESCTLIKPDVAQAIGLNFYLGAALIAEDGARLGMLAIIGKEYRVPAPAEIE</sequence>
<organism evidence="1">
    <name type="scientific">Tanacetum cinerariifolium</name>
    <name type="common">Dalmatian daisy</name>
    <name type="synonym">Chrysanthemum cinerariifolium</name>
    <dbReference type="NCBI Taxonomy" id="118510"/>
    <lineage>
        <taxon>Eukaryota</taxon>
        <taxon>Viridiplantae</taxon>
        <taxon>Streptophyta</taxon>
        <taxon>Embryophyta</taxon>
        <taxon>Tracheophyta</taxon>
        <taxon>Spermatophyta</taxon>
        <taxon>Magnoliopsida</taxon>
        <taxon>eudicotyledons</taxon>
        <taxon>Gunneridae</taxon>
        <taxon>Pentapetalae</taxon>
        <taxon>asterids</taxon>
        <taxon>campanulids</taxon>
        <taxon>Asterales</taxon>
        <taxon>Asteraceae</taxon>
        <taxon>Asteroideae</taxon>
        <taxon>Anthemideae</taxon>
        <taxon>Anthemidinae</taxon>
        <taxon>Tanacetum</taxon>
    </lineage>
</organism>
<dbReference type="SUPFAM" id="SSF55781">
    <property type="entry name" value="GAF domain-like"/>
    <property type="match status" value="1"/>
</dbReference>
<reference evidence="1" key="1">
    <citation type="journal article" date="2019" name="Sci. Rep.">
        <title>Draft genome of Tanacetum cinerariifolium, the natural source of mosquito coil.</title>
        <authorList>
            <person name="Yamashiro T."/>
            <person name="Shiraishi A."/>
            <person name="Satake H."/>
            <person name="Nakayama K."/>
        </authorList>
    </citation>
    <scope>NUCLEOTIDE SEQUENCE</scope>
</reference>
<accession>A0A699XPZ7</accession>
<dbReference type="AlphaFoldDB" id="A0A699XPZ7"/>
<name>A0A699XPZ7_TANCI</name>
<proteinExistence type="predicted"/>
<gene>
    <name evidence="1" type="ORF">Tci_930950</name>
</gene>
<protein>
    <submittedName>
        <fullName evidence="1">Uncharacterized protein</fullName>
    </submittedName>
</protein>